<feature type="transmembrane region" description="Helical" evidence="12">
    <location>
        <begin position="73"/>
        <end position="96"/>
    </location>
</feature>
<keyword evidence="7 11" id="KW-0675">Receptor</keyword>
<evidence type="ECO:0000256" key="12">
    <source>
        <dbReference type="SAM" id="Phobius"/>
    </source>
</evidence>
<evidence type="ECO:0000256" key="7">
    <source>
        <dbReference type="ARBA" id="ARBA00023170"/>
    </source>
</evidence>
<keyword evidence="3 11" id="KW-0812">Transmembrane</keyword>
<evidence type="ECO:0000313" key="15">
    <source>
        <dbReference type="Proteomes" id="UP000475862"/>
    </source>
</evidence>
<proteinExistence type="inferred from homology"/>
<dbReference type="InterPro" id="IPR000276">
    <property type="entry name" value="GPCR_Rhodpsn"/>
</dbReference>
<dbReference type="Gene3D" id="1.20.1070.10">
    <property type="entry name" value="Rhodopsin 7-helix transmembrane proteins"/>
    <property type="match status" value="1"/>
</dbReference>
<dbReference type="InterPro" id="IPR017452">
    <property type="entry name" value="GPCR_Rhodpsn_7TM"/>
</dbReference>
<evidence type="ECO:0000256" key="6">
    <source>
        <dbReference type="ARBA" id="ARBA00023136"/>
    </source>
</evidence>
<feature type="transmembrane region" description="Helical" evidence="12">
    <location>
        <begin position="200"/>
        <end position="225"/>
    </location>
</feature>
<dbReference type="InterPro" id="IPR050125">
    <property type="entry name" value="GPCR_opsins"/>
</dbReference>
<dbReference type="PANTHER" id="PTHR24240">
    <property type="entry name" value="OPSIN"/>
    <property type="match status" value="1"/>
</dbReference>
<dbReference type="SUPFAM" id="SSF81321">
    <property type="entry name" value="Family A G protein-coupled receptor-like"/>
    <property type="match status" value="1"/>
</dbReference>
<comment type="similarity">
    <text evidence="2 11">Belongs to the G-protein coupled receptor 1 family.</text>
</comment>
<evidence type="ECO:0000259" key="13">
    <source>
        <dbReference type="PROSITE" id="PS50262"/>
    </source>
</evidence>
<comment type="caution">
    <text evidence="14">The sequence shown here is derived from an EMBL/GenBank/DDBJ whole genome shotgun (WGS) entry which is preliminary data.</text>
</comment>
<organism evidence="14 15">
    <name type="scientific">Aphis glycines</name>
    <name type="common">Soybean aphid</name>
    <dbReference type="NCBI Taxonomy" id="307491"/>
    <lineage>
        <taxon>Eukaryota</taxon>
        <taxon>Metazoa</taxon>
        <taxon>Ecdysozoa</taxon>
        <taxon>Arthropoda</taxon>
        <taxon>Hexapoda</taxon>
        <taxon>Insecta</taxon>
        <taxon>Pterygota</taxon>
        <taxon>Neoptera</taxon>
        <taxon>Paraneoptera</taxon>
        <taxon>Hemiptera</taxon>
        <taxon>Sternorrhyncha</taxon>
        <taxon>Aphidomorpha</taxon>
        <taxon>Aphidoidea</taxon>
        <taxon>Aphididae</taxon>
        <taxon>Aphidini</taxon>
        <taxon>Aphis</taxon>
        <taxon>Aphis</taxon>
    </lineage>
</organism>
<feature type="transmembrane region" description="Helical" evidence="12">
    <location>
        <begin position="35"/>
        <end position="61"/>
    </location>
</feature>
<dbReference type="PRINTS" id="PR00237">
    <property type="entry name" value="GPCRRHODOPSN"/>
</dbReference>
<keyword evidence="10" id="KW-0716">Sensory transduction</keyword>
<keyword evidence="6 12" id="KW-0472">Membrane</keyword>
<feature type="transmembrane region" description="Helical" evidence="12">
    <location>
        <begin position="151"/>
        <end position="172"/>
    </location>
</feature>
<dbReference type="PROSITE" id="PS00237">
    <property type="entry name" value="G_PROTEIN_RECEP_F1_1"/>
    <property type="match status" value="1"/>
</dbReference>
<keyword evidence="15" id="KW-1185">Reference proteome</keyword>
<evidence type="ECO:0000313" key="14">
    <source>
        <dbReference type="EMBL" id="KAE9533118.1"/>
    </source>
</evidence>
<keyword evidence="9 11" id="KW-0807">Transducer</keyword>
<reference evidence="14 15" key="1">
    <citation type="submission" date="2019-08" db="EMBL/GenBank/DDBJ databases">
        <title>The genome of the soybean aphid Biotype 1, its phylome, world population structure and adaptation to the North American continent.</title>
        <authorList>
            <person name="Giordano R."/>
            <person name="Donthu R.K."/>
            <person name="Hernandez A.G."/>
            <person name="Wright C.L."/>
            <person name="Zimin A.V."/>
        </authorList>
    </citation>
    <scope>NUCLEOTIDE SEQUENCE [LARGE SCALE GENOMIC DNA]</scope>
    <source>
        <tissue evidence="14">Whole aphids</tissue>
    </source>
</reference>
<evidence type="ECO:0000256" key="11">
    <source>
        <dbReference type="RuleBase" id="RU000688"/>
    </source>
</evidence>
<gene>
    <name evidence="14" type="ORF">AGLY_009546</name>
</gene>
<keyword evidence="8" id="KW-0325">Glycoprotein</keyword>
<evidence type="ECO:0000256" key="8">
    <source>
        <dbReference type="ARBA" id="ARBA00023180"/>
    </source>
</evidence>
<keyword evidence="5 11" id="KW-0297">G-protein coupled receptor</keyword>
<evidence type="ECO:0000256" key="4">
    <source>
        <dbReference type="ARBA" id="ARBA00022989"/>
    </source>
</evidence>
<dbReference type="OrthoDB" id="9996086at2759"/>
<dbReference type="AlphaFoldDB" id="A0A6G0TIM8"/>
<sequence>MSSHITSLNAMCKNESKKCYGDENVNEKLTSPMIFFSYGMLLTVIGIVGLIGNGLVLIVFTRFRRLKGPFSTFVLNLATADFATSILHFMSAVSSFKHEWIFDDIGCTIYAFGVGQFGLVSIVTLSTIAIERYLVITAKPVSGSWKLTRQGATKVCAFVWIYCLSITLPPIFGWSKYVLEGFETSCSWDYTTRTVSNRLFYIYMLLLGFVFPVSIIAYCYIFIIVSILDHNKEMADCNSNVASLGTESWDYRLALNVTRRGQAVPIRSALRTSYIILILIGLFIASWTPYAVVTFVGQFGDSQTKIEPWVSALPAICAKASVVYNPIVYGLSHPHFRSSIRNYISGCTTVGHSHTELCTPGRNHRLVTNKSLNRFALLTGQDKNRANVVELKCVRHRRVPPDSNSICVDYYSEPDCRRVKHKLNITTQSLTLTMEPNRGSAIIKIDKVPFKVVMSTIRSKSVNGKINTITDKTASSEDSNENQNEEVKKNNSISDQFVFDF</sequence>
<evidence type="ECO:0000256" key="1">
    <source>
        <dbReference type="ARBA" id="ARBA00004141"/>
    </source>
</evidence>
<evidence type="ECO:0000256" key="9">
    <source>
        <dbReference type="ARBA" id="ARBA00023224"/>
    </source>
</evidence>
<dbReference type="GO" id="GO:0004930">
    <property type="term" value="F:G protein-coupled receptor activity"/>
    <property type="evidence" value="ECO:0007669"/>
    <property type="project" value="UniProtKB-KW"/>
</dbReference>
<dbReference type="Proteomes" id="UP000475862">
    <property type="component" value="Unassembled WGS sequence"/>
</dbReference>
<keyword evidence="4 12" id="KW-1133">Transmembrane helix</keyword>
<feature type="transmembrane region" description="Helical" evidence="12">
    <location>
        <begin position="274"/>
        <end position="297"/>
    </location>
</feature>
<dbReference type="GO" id="GO:0016020">
    <property type="term" value="C:membrane"/>
    <property type="evidence" value="ECO:0007669"/>
    <property type="project" value="UniProtKB-SubCell"/>
</dbReference>
<dbReference type="EMBL" id="VYZN01000037">
    <property type="protein sequence ID" value="KAE9533118.1"/>
    <property type="molecule type" value="Genomic_DNA"/>
</dbReference>
<protein>
    <recommendedName>
        <fullName evidence="13">G-protein coupled receptors family 1 profile domain-containing protein</fullName>
    </recommendedName>
</protein>
<accession>A0A6G0TIM8</accession>
<evidence type="ECO:0000256" key="2">
    <source>
        <dbReference type="ARBA" id="ARBA00010663"/>
    </source>
</evidence>
<evidence type="ECO:0000256" key="10">
    <source>
        <dbReference type="ARBA" id="ARBA00023305"/>
    </source>
</evidence>
<comment type="subcellular location">
    <subcellularLocation>
        <location evidence="1">Membrane</location>
        <topology evidence="1">Multi-pass membrane protein</topology>
    </subcellularLocation>
</comment>
<feature type="transmembrane region" description="Helical" evidence="12">
    <location>
        <begin position="108"/>
        <end position="130"/>
    </location>
</feature>
<evidence type="ECO:0000256" key="3">
    <source>
        <dbReference type="ARBA" id="ARBA00022692"/>
    </source>
</evidence>
<dbReference type="PROSITE" id="PS50262">
    <property type="entry name" value="G_PROTEIN_RECEP_F1_2"/>
    <property type="match status" value="1"/>
</dbReference>
<feature type="domain" description="G-protein coupled receptors family 1 profile" evidence="13">
    <location>
        <begin position="52"/>
        <end position="329"/>
    </location>
</feature>
<dbReference type="GO" id="GO:0007601">
    <property type="term" value="P:visual perception"/>
    <property type="evidence" value="ECO:0007669"/>
    <property type="project" value="UniProtKB-KW"/>
</dbReference>
<evidence type="ECO:0000256" key="5">
    <source>
        <dbReference type="ARBA" id="ARBA00023040"/>
    </source>
</evidence>
<keyword evidence="10" id="KW-0844">Vision</keyword>
<name>A0A6G0TIM8_APHGL</name>
<dbReference type="Pfam" id="PF00001">
    <property type="entry name" value="7tm_1"/>
    <property type="match status" value="1"/>
</dbReference>